<evidence type="ECO:0000313" key="7">
    <source>
        <dbReference type="EMBL" id="NGY06520.1"/>
    </source>
</evidence>
<feature type="transmembrane region" description="Helical" evidence="6">
    <location>
        <begin position="190"/>
        <end position="213"/>
    </location>
</feature>
<name>A0A6M2BVZ5_9GAMM</name>
<feature type="transmembrane region" description="Helical" evidence="6">
    <location>
        <begin position="14"/>
        <end position="35"/>
    </location>
</feature>
<keyword evidence="3 6" id="KW-0812">Transmembrane</keyword>
<dbReference type="Pfam" id="PF04286">
    <property type="entry name" value="DUF445"/>
    <property type="match status" value="1"/>
</dbReference>
<dbReference type="Proteomes" id="UP000472676">
    <property type="component" value="Unassembled WGS sequence"/>
</dbReference>
<evidence type="ECO:0000256" key="1">
    <source>
        <dbReference type="ARBA" id="ARBA00004308"/>
    </source>
</evidence>
<feature type="transmembrane region" description="Helical" evidence="6">
    <location>
        <begin position="387"/>
        <end position="409"/>
    </location>
</feature>
<dbReference type="InterPro" id="IPR007383">
    <property type="entry name" value="DUF445"/>
</dbReference>
<evidence type="ECO:0000256" key="6">
    <source>
        <dbReference type="SAM" id="Phobius"/>
    </source>
</evidence>
<dbReference type="RefSeq" id="WP_166260221.1">
    <property type="nucleotide sequence ID" value="NZ_JAAMOW010000009.1"/>
</dbReference>
<dbReference type="GO" id="GO:0012505">
    <property type="term" value="C:endomembrane system"/>
    <property type="evidence" value="ECO:0007669"/>
    <property type="project" value="UniProtKB-SubCell"/>
</dbReference>
<evidence type="ECO:0000256" key="4">
    <source>
        <dbReference type="ARBA" id="ARBA00022989"/>
    </source>
</evidence>
<dbReference type="AlphaFoldDB" id="A0A6M2BVZ5"/>
<proteinExistence type="inferred from homology"/>
<organism evidence="7 8">
    <name type="scientific">Solimonas terrae</name>
    <dbReference type="NCBI Taxonomy" id="1396819"/>
    <lineage>
        <taxon>Bacteria</taxon>
        <taxon>Pseudomonadati</taxon>
        <taxon>Pseudomonadota</taxon>
        <taxon>Gammaproteobacteria</taxon>
        <taxon>Nevskiales</taxon>
        <taxon>Nevskiaceae</taxon>
        <taxon>Solimonas</taxon>
    </lineage>
</organism>
<evidence type="ECO:0000256" key="2">
    <source>
        <dbReference type="ARBA" id="ARBA00008053"/>
    </source>
</evidence>
<keyword evidence="8" id="KW-1185">Reference proteome</keyword>
<dbReference type="PANTHER" id="PTHR35791:SF1">
    <property type="entry name" value="UPF0754 MEMBRANE PROTEIN YHEB"/>
    <property type="match status" value="1"/>
</dbReference>
<gene>
    <name evidence="7" type="ORF">G7Y85_17230</name>
</gene>
<reference evidence="7 8" key="1">
    <citation type="journal article" date="2014" name="Int. J. Syst. Evol. Microbiol.">
        <title>Solimonas terrae sp. nov., isolated from soil.</title>
        <authorList>
            <person name="Kim S.J."/>
            <person name="Moon J.Y."/>
            <person name="Weon H.Y."/>
            <person name="Ahn J.H."/>
            <person name="Chen W.M."/>
            <person name="Kwon S.W."/>
        </authorList>
    </citation>
    <scope>NUCLEOTIDE SEQUENCE [LARGE SCALE GENOMIC DNA]</scope>
    <source>
        <strain evidence="7 8">KIS83-12</strain>
    </source>
</reference>
<evidence type="ECO:0000256" key="5">
    <source>
        <dbReference type="ARBA" id="ARBA00023136"/>
    </source>
</evidence>
<accession>A0A6M2BVZ5</accession>
<evidence type="ECO:0000313" key="8">
    <source>
        <dbReference type="Proteomes" id="UP000472676"/>
    </source>
</evidence>
<keyword evidence="4 6" id="KW-1133">Transmembrane helix</keyword>
<evidence type="ECO:0000256" key="3">
    <source>
        <dbReference type="ARBA" id="ARBA00022692"/>
    </source>
</evidence>
<keyword evidence="5 6" id="KW-0472">Membrane</keyword>
<comment type="caution">
    <text evidence="7">The sequence shown here is derived from an EMBL/GenBank/DDBJ whole genome shotgun (WGS) entry which is preliminary data.</text>
</comment>
<feature type="transmembrane region" description="Helical" evidence="6">
    <location>
        <begin position="219"/>
        <end position="239"/>
    </location>
</feature>
<comment type="similarity">
    <text evidence="2">Belongs to the UPF0754 family.</text>
</comment>
<dbReference type="EMBL" id="JAAMOW010000009">
    <property type="protein sequence ID" value="NGY06520.1"/>
    <property type="molecule type" value="Genomic_DNA"/>
</dbReference>
<protein>
    <submittedName>
        <fullName evidence="7">DUF445 family protein</fullName>
    </submittedName>
</protein>
<comment type="subcellular location">
    <subcellularLocation>
        <location evidence="1">Endomembrane system</location>
    </subcellularLocation>
</comment>
<sequence length="410" mass="47072">MDWHSIAADVRQHFWIYLSLPFVSAIIGYVTKVVAIRMMFQPIEFVGLKPPYLGWQGIIPRNAAKMAGISVDLMTSQLISVREVFQRLEPERVARELEPVLIEAMDRITRDVAERFQPGLWNATPEFVRKRVVQRVQADLPELIAEIMRDVRDHIDRLFDLKTMVVNNLVHDKKLLNRIFSETGKQEFKFFGTAGFYFGFGIGVVQMICWVLWKQSWMLPAFGLFVGFASDWLALQMLFRPLRPRRVLGLTVQGLFLRRQQEVAHDYGNLIADQILTPEKIWVAVLQGPLSDRVLELLQRHVKQAVDEQAGAARPLVSILIGSKKYIEMKEAVAESLIRELPLALQSINRYAENAMDIRNTLTTKMQKLSAEQFEGMLRPVFKEDEWILIAVGAVLGFLVGELQVFLMVH</sequence>
<dbReference type="PANTHER" id="PTHR35791">
    <property type="entry name" value="UPF0754 MEMBRANE PROTEIN YHEB"/>
    <property type="match status" value="1"/>
</dbReference>